<feature type="compositionally biased region" description="Polar residues" evidence="4">
    <location>
        <begin position="220"/>
        <end position="233"/>
    </location>
</feature>
<dbReference type="OrthoDB" id="271226at2759"/>
<dbReference type="PANTHER" id="PTHR15454">
    <property type="entry name" value="NISCHARIN RELATED"/>
    <property type="match status" value="1"/>
</dbReference>
<dbReference type="SUPFAM" id="SSF52075">
    <property type="entry name" value="Outer arm dynein light chain 1"/>
    <property type="match status" value="1"/>
</dbReference>
<proteinExistence type="predicted"/>
<evidence type="ECO:0000313" key="5">
    <source>
        <dbReference type="EMBL" id="RNF21912.1"/>
    </source>
</evidence>
<dbReference type="GO" id="GO:0005737">
    <property type="term" value="C:cytoplasm"/>
    <property type="evidence" value="ECO:0007669"/>
    <property type="project" value="TreeGrafter"/>
</dbReference>
<evidence type="ECO:0000256" key="3">
    <source>
        <dbReference type="SAM" id="Coils"/>
    </source>
</evidence>
<evidence type="ECO:0000256" key="2">
    <source>
        <dbReference type="ARBA" id="ARBA00022737"/>
    </source>
</evidence>
<keyword evidence="3" id="KW-0175">Coiled coil</keyword>
<keyword evidence="2" id="KW-0677">Repeat</keyword>
<feature type="region of interest" description="Disordered" evidence="4">
    <location>
        <begin position="252"/>
        <end position="367"/>
    </location>
</feature>
<name>A0A422PW29_9TRYP</name>
<organism evidence="5 6">
    <name type="scientific">Trypanosoma conorhini</name>
    <dbReference type="NCBI Taxonomy" id="83891"/>
    <lineage>
        <taxon>Eukaryota</taxon>
        <taxon>Discoba</taxon>
        <taxon>Euglenozoa</taxon>
        <taxon>Kinetoplastea</taxon>
        <taxon>Metakinetoplastina</taxon>
        <taxon>Trypanosomatida</taxon>
        <taxon>Trypanosomatidae</taxon>
        <taxon>Trypanosoma</taxon>
    </lineage>
</organism>
<dbReference type="PANTHER" id="PTHR15454:SF56">
    <property type="entry name" value="PROTEIN PHOSPHATASE 1 REGULATORY SUBUNIT 7-RELATED"/>
    <property type="match status" value="1"/>
</dbReference>
<reference evidence="5 6" key="1">
    <citation type="journal article" date="2018" name="BMC Genomics">
        <title>Genomic comparison of Trypanosoma conorhini and Trypanosoma rangeli to Trypanosoma cruzi strains of high and low virulence.</title>
        <authorList>
            <person name="Bradwell K.R."/>
            <person name="Koparde V.N."/>
            <person name="Matveyev A.V."/>
            <person name="Serrano M.G."/>
            <person name="Alves J.M."/>
            <person name="Parikh H."/>
            <person name="Huang B."/>
            <person name="Lee V."/>
            <person name="Espinosa-Alvarez O."/>
            <person name="Ortiz P.A."/>
            <person name="Costa-Martins A.G."/>
            <person name="Teixeira M.M."/>
            <person name="Buck G.A."/>
        </authorList>
    </citation>
    <scope>NUCLEOTIDE SEQUENCE [LARGE SCALE GENOMIC DNA]</scope>
    <source>
        <strain evidence="5 6">025E</strain>
    </source>
</reference>
<evidence type="ECO:0000256" key="4">
    <source>
        <dbReference type="SAM" id="MobiDB-lite"/>
    </source>
</evidence>
<dbReference type="GeneID" id="40316853"/>
<dbReference type="SMART" id="SM00364">
    <property type="entry name" value="LRR_BAC"/>
    <property type="match status" value="3"/>
</dbReference>
<dbReference type="Proteomes" id="UP000284403">
    <property type="component" value="Unassembled WGS sequence"/>
</dbReference>
<dbReference type="Gene3D" id="3.80.10.10">
    <property type="entry name" value="Ribonuclease Inhibitor"/>
    <property type="match status" value="2"/>
</dbReference>
<comment type="caution">
    <text evidence="5">The sequence shown here is derived from an EMBL/GenBank/DDBJ whole genome shotgun (WGS) entry which is preliminary data.</text>
</comment>
<protein>
    <submittedName>
        <fullName evidence="5">Putative leucine-rich repeat protein (LRRP)</fullName>
    </submittedName>
</protein>
<feature type="region of interest" description="Disordered" evidence="4">
    <location>
        <begin position="218"/>
        <end position="239"/>
    </location>
</feature>
<dbReference type="PROSITE" id="PS51450">
    <property type="entry name" value="LRR"/>
    <property type="match status" value="3"/>
</dbReference>
<keyword evidence="6" id="KW-1185">Reference proteome</keyword>
<feature type="coiled-coil region" evidence="3">
    <location>
        <begin position="388"/>
        <end position="514"/>
    </location>
</feature>
<gene>
    <name evidence="5" type="ORF">Tco025E_03242</name>
</gene>
<dbReference type="InterPro" id="IPR032675">
    <property type="entry name" value="LRR_dom_sf"/>
</dbReference>
<accession>A0A422PW29</accession>
<dbReference type="RefSeq" id="XP_029229686.1">
    <property type="nucleotide sequence ID" value="XM_029370162.1"/>
</dbReference>
<dbReference type="AlphaFoldDB" id="A0A422PW29"/>
<keyword evidence="1" id="KW-0433">Leucine-rich repeat</keyword>
<evidence type="ECO:0000313" key="6">
    <source>
        <dbReference type="Proteomes" id="UP000284403"/>
    </source>
</evidence>
<dbReference type="EMBL" id="MKKU01000146">
    <property type="protein sequence ID" value="RNF21912.1"/>
    <property type="molecule type" value="Genomic_DNA"/>
</dbReference>
<sequence length="637" mass="69772">MYSVVQPAASAAEMHVSGRSKNIKEIDLAAVFLTREDREMLALVTSFDLSHNQIEQLQQLDALTALTRLNASHNKLAGIGCLPLTITELDVSHNNLRSLEGIGCLPHLRDLNVSYNRLQNLMRLSRSQPLQVLRAEGNRIVTTVGLESMAQLRLLSLDHNLIDNANELHFLASTPSLEMLSLRENPVANMNGYRALVARLQTAVLSLDGVPLLRAEASQPPASNAMRQSTTTRPPLELSAACFPPASKAAPLPALPATPTEGCLTTEPDRPQRGVAGSVGGPMPSKKVAPRCPSTRTGVAPENAAADIPALSEDGHSNSDNLPPQHESLRQQEQKKQGKMNPQLSRETAFVKSRVERSGKGLKARPTSVMEAKANAAAVVPVPAPAPAHSLERKLHETEVLLEELRKENEYLRTRHKTVGDQLKEARRVITSQLDEMNRLRLLLSSAEDNEKKLKERLDKIKRGARVVDRHSHNTVDAMAVENERLKAVYEAQIADLRQQLRRAQRQIASTVTATVSQASATNRTPPPPLALRPVQKETQLDDTEVEIQAVIVDGEAVAATGVDTRGMPHSAAHAEVKEDTPNRHVGPLATDIGKLAVELKNWLYAEMAEDARRVEEDHVLNQLRQSLDEASVMTTE</sequence>
<evidence type="ECO:0000256" key="1">
    <source>
        <dbReference type="ARBA" id="ARBA00022614"/>
    </source>
</evidence>
<feature type="compositionally biased region" description="Basic and acidic residues" evidence="4">
    <location>
        <begin position="327"/>
        <end position="336"/>
    </location>
</feature>
<dbReference type="InterPro" id="IPR001611">
    <property type="entry name" value="Leu-rich_rpt"/>
</dbReference>